<dbReference type="InterPro" id="IPR006195">
    <property type="entry name" value="aa-tRNA-synth_II"/>
</dbReference>
<dbReference type="InterPro" id="IPR004115">
    <property type="entry name" value="GAD-like_sf"/>
</dbReference>
<dbReference type="GO" id="GO:0005739">
    <property type="term" value="C:mitochondrion"/>
    <property type="evidence" value="ECO:0007669"/>
    <property type="project" value="TreeGrafter"/>
</dbReference>
<dbReference type="GO" id="GO:0005524">
    <property type="term" value="F:ATP binding"/>
    <property type="evidence" value="ECO:0007669"/>
    <property type="project" value="UniProtKB-KW"/>
</dbReference>
<evidence type="ECO:0000256" key="1">
    <source>
        <dbReference type="ARBA" id="ARBA00006303"/>
    </source>
</evidence>
<dbReference type="AlphaFoldDB" id="A0A8K0EXI8"/>
<dbReference type="PRINTS" id="PR01042">
    <property type="entry name" value="TRNASYNTHASP"/>
</dbReference>
<dbReference type="HAMAP" id="MF_00044">
    <property type="entry name" value="Asp_tRNA_synth_type1"/>
    <property type="match status" value="1"/>
</dbReference>
<keyword evidence="5" id="KW-0648">Protein biosynthesis</keyword>
<keyword evidence="6" id="KW-0030">Aminoacyl-tRNA synthetase</keyword>
<dbReference type="GO" id="GO:0003676">
    <property type="term" value="F:nucleic acid binding"/>
    <property type="evidence" value="ECO:0007669"/>
    <property type="project" value="InterPro"/>
</dbReference>
<dbReference type="PROSITE" id="PS50862">
    <property type="entry name" value="AA_TRNA_LIGASE_II"/>
    <property type="match status" value="1"/>
</dbReference>
<dbReference type="InterPro" id="IPR004524">
    <property type="entry name" value="Asp-tRNA-ligase_1"/>
</dbReference>
<evidence type="ECO:0000313" key="9">
    <source>
        <dbReference type="Proteomes" id="UP000838412"/>
    </source>
</evidence>
<dbReference type="Proteomes" id="UP000838412">
    <property type="component" value="Chromosome 8"/>
</dbReference>
<keyword evidence="2" id="KW-0436">Ligase</keyword>
<dbReference type="Gene3D" id="2.40.50.140">
    <property type="entry name" value="Nucleic acid-binding proteins"/>
    <property type="match status" value="1"/>
</dbReference>
<dbReference type="InterPro" id="IPR047090">
    <property type="entry name" value="AspRS_core"/>
</dbReference>
<feature type="domain" description="Aminoacyl-transfer RNA synthetases class-II family profile" evidence="7">
    <location>
        <begin position="183"/>
        <end position="609"/>
    </location>
</feature>
<proteinExistence type="inferred from homology"/>
<evidence type="ECO:0000256" key="5">
    <source>
        <dbReference type="ARBA" id="ARBA00022917"/>
    </source>
</evidence>
<sequence length="642" mass="72163">MSGFAARPLLSRLLRGLTHPQVNPARLLSLARPVLSFKDVSSYSLRSHTCGELRAVHAGEDVKLCGWVQFQRKQLFVTLRDSYGVIQLVLPQDKNHADIKQMLAHLPTESVVCVQGVVQLRPIGEANKTMCTGDVEVAVSKVEMVNKSKTLPFQIRDFFQVNEHLRLKHRYLDLRGSQLQHNLRLRSQVIMKMREFLINTHGFVDVETPTLFRRTPGGAREFVVPSREKGKFFCLPQSPQQFKQLLMVGGVDRYFQIAKCYRDEDLRQDRQPEFTQVDVEMSFVDQRGVEQLIEELLQHAWPDGKGTLNLPFPRMPYKDAMEKYGSDKPDTRFGMELHDVSDIMRSSGVTVFERLLKDSPGNSVQAVNVKQAALHMKNKDVEKLQESSKQTQPKVSYQHGFKGLSVLSVLPGGEVKGPMAKHIGAPCRNALLQELQAEEGDMLLLAGGEHLKTCELLGRIRIECANILETFGVQLRDQDVFNFLWITDFPLFLPKEDGSGWESAHHPFTSPHPDDTDLVFSHPYKVRSQHYDLVLNGSEIAGGSIRIHDAELQRYILEEVLKEDAAVLHHLLEALQSGCPPHGGIAIGLDRLMAILCKAASIRDVIAFPKSHAGHDPMSGAPSPLTDAELQPFHVRVQPESS</sequence>
<dbReference type="Gene3D" id="3.30.930.10">
    <property type="entry name" value="Bira Bifunctional Protein, Domain 2"/>
    <property type="match status" value="1"/>
</dbReference>
<dbReference type="NCBIfam" id="TIGR00459">
    <property type="entry name" value="aspS_bact"/>
    <property type="match status" value="1"/>
</dbReference>
<dbReference type="Pfam" id="PF01336">
    <property type="entry name" value="tRNA_anti-codon"/>
    <property type="match status" value="1"/>
</dbReference>
<dbReference type="OrthoDB" id="439710at2759"/>
<dbReference type="InterPro" id="IPR004364">
    <property type="entry name" value="Aa-tRNA-synt_II"/>
</dbReference>
<evidence type="ECO:0000259" key="7">
    <source>
        <dbReference type="PROSITE" id="PS50862"/>
    </source>
</evidence>
<protein>
    <submittedName>
        <fullName evidence="8">DARS2 protein</fullName>
    </submittedName>
</protein>
<dbReference type="PANTHER" id="PTHR22594:SF5">
    <property type="entry name" value="ASPARTATE--TRNA LIGASE, MITOCHONDRIAL"/>
    <property type="match status" value="1"/>
</dbReference>
<dbReference type="InterPro" id="IPR029351">
    <property type="entry name" value="GAD_dom"/>
</dbReference>
<gene>
    <name evidence="8" type="primary">DARS2</name>
    <name evidence="8" type="ORF">BLAG_LOCUS24181</name>
</gene>
<evidence type="ECO:0000256" key="4">
    <source>
        <dbReference type="ARBA" id="ARBA00022840"/>
    </source>
</evidence>
<dbReference type="Pfam" id="PF00152">
    <property type="entry name" value="tRNA-synt_2"/>
    <property type="match status" value="1"/>
</dbReference>
<dbReference type="NCBIfam" id="NF001750">
    <property type="entry name" value="PRK00476.1"/>
    <property type="match status" value="1"/>
</dbReference>
<dbReference type="GO" id="GO:0004815">
    <property type="term" value="F:aspartate-tRNA ligase activity"/>
    <property type="evidence" value="ECO:0007669"/>
    <property type="project" value="TreeGrafter"/>
</dbReference>
<evidence type="ECO:0000313" key="8">
    <source>
        <dbReference type="EMBL" id="CAH1272574.1"/>
    </source>
</evidence>
<name>A0A8K0EXI8_BRALA</name>
<dbReference type="SUPFAM" id="SSF55261">
    <property type="entry name" value="GAD domain-like"/>
    <property type="match status" value="1"/>
</dbReference>
<dbReference type="InterPro" id="IPR047089">
    <property type="entry name" value="Asp-tRNA-ligase_1_N"/>
</dbReference>
<evidence type="ECO:0000256" key="6">
    <source>
        <dbReference type="ARBA" id="ARBA00023146"/>
    </source>
</evidence>
<evidence type="ECO:0000256" key="3">
    <source>
        <dbReference type="ARBA" id="ARBA00022741"/>
    </source>
</evidence>
<dbReference type="GO" id="GO:0006422">
    <property type="term" value="P:aspartyl-tRNA aminoacylation"/>
    <property type="evidence" value="ECO:0007669"/>
    <property type="project" value="TreeGrafter"/>
</dbReference>
<dbReference type="EMBL" id="OV696693">
    <property type="protein sequence ID" value="CAH1272574.1"/>
    <property type="molecule type" value="Genomic_DNA"/>
</dbReference>
<dbReference type="Gene3D" id="3.30.1360.30">
    <property type="entry name" value="GAD-like domain"/>
    <property type="match status" value="1"/>
</dbReference>
<dbReference type="InterPro" id="IPR012340">
    <property type="entry name" value="NA-bd_OB-fold"/>
</dbReference>
<dbReference type="SUPFAM" id="SSF50249">
    <property type="entry name" value="Nucleic acid-binding proteins"/>
    <property type="match status" value="1"/>
</dbReference>
<keyword evidence="3" id="KW-0547">Nucleotide-binding</keyword>
<reference evidence="8" key="1">
    <citation type="submission" date="2022-01" db="EMBL/GenBank/DDBJ databases">
        <authorList>
            <person name="Braso-Vives M."/>
        </authorList>
    </citation>
    <scope>NUCLEOTIDE SEQUENCE</scope>
</reference>
<dbReference type="Pfam" id="PF02938">
    <property type="entry name" value="GAD"/>
    <property type="match status" value="1"/>
</dbReference>
<keyword evidence="4" id="KW-0067">ATP-binding</keyword>
<accession>A0A8K0EXI8</accession>
<keyword evidence="9" id="KW-1185">Reference proteome</keyword>
<organism evidence="8 9">
    <name type="scientific">Branchiostoma lanceolatum</name>
    <name type="common">Common lancelet</name>
    <name type="synonym">Amphioxus lanceolatum</name>
    <dbReference type="NCBI Taxonomy" id="7740"/>
    <lineage>
        <taxon>Eukaryota</taxon>
        <taxon>Metazoa</taxon>
        <taxon>Chordata</taxon>
        <taxon>Cephalochordata</taxon>
        <taxon>Leptocardii</taxon>
        <taxon>Amphioxiformes</taxon>
        <taxon>Branchiostomatidae</taxon>
        <taxon>Branchiostoma</taxon>
    </lineage>
</organism>
<comment type="similarity">
    <text evidence="1">Belongs to the class-II aminoacyl-tRNA synthetase family. Type 1 subfamily.</text>
</comment>
<dbReference type="PANTHER" id="PTHR22594">
    <property type="entry name" value="ASPARTYL/LYSYL-TRNA SYNTHETASE"/>
    <property type="match status" value="1"/>
</dbReference>
<dbReference type="CDD" id="cd04317">
    <property type="entry name" value="EcAspRS_like_N"/>
    <property type="match status" value="1"/>
</dbReference>
<dbReference type="InterPro" id="IPR002312">
    <property type="entry name" value="Asp/Asn-tRNA-synth_IIb"/>
</dbReference>
<dbReference type="SUPFAM" id="SSF55681">
    <property type="entry name" value="Class II aaRS and biotin synthetases"/>
    <property type="match status" value="1"/>
</dbReference>
<evidence type="ECO:0000256" key="2">
    <source>
        <dbReference type="ARBA" id="ARBA00022598"/>
    </source>
</evidence>
<dbReference type="CDD" id="cd00777">
    <property type="entry name" value="AspRS_core"/>
    <property type="match status" value="1"/>
</dbReference>
<dbReference type="InterPro" id="IPR004365">
    <property type="entry name" value="NA-bd_OB_tRNA"/>
</dbReference>
<dbReference type="InterPro" id="IPR045864">
    <property type="entry name" value="aa-tRNA-synth_II/BPL/LPL"/>
</dbReference>